<keyword evidence="8" id="KW-1185">Reference proteome</keyword>
<dbReference type="GO" id="GO:0019867">
    <property type="term" value="C:outer membrane"/>
    <property type="evidence" value="ECO:0007669"/>
    <property type="project" value="InterPro"/>
</dbReference>
<sequence>MKRALLNISLFALTLLVFGCSPKSIFTEPLLSSQTFKGNKTLPKERLEALLPQKPNKRLPYTPITTGLYFYQLFSAKLPPFSYKSYAEKKIIWQKELTKLNDDFDQRVKGLDINSEEYLKIAKKKETKAQKLTRKINEGNWAMRTFGEAPSYFYEADAIKNVEKVKTYLKNHGFFNYSVSYKKDSTIFNRRGIDVTYLVDEGTFYPLKQVDSLVVQDRTIREILRANQHESRLKVGERLTLEDYNDEKVRIENLLKNNGYYNFSKDFISIRVNDLDTAITKGIAAITYIPNPSRPPQNPNYRKAYPINKVTFISDGSSPTITTPKVDTIYNRNIQYIFVNKRFSTKLLDSKIDIRPNQLYKLNNRLQTEKNLYGLDQFQFTRINFDTTRGLLDATIYTRPLDKYQFTAETGGSVFRLVFGPFFNTIFKVRNIQGSASSLETNLRFGFEAQTGFFDTDVVSRNLELGLNTSLIVPKILAPNFLAQKLNSFTPQTRLGVGAEFTARQEYSRLNFKINGTYVWRPSPKKFWQVSLVDLNLIFTNNQTKAFLDYLDTLKAQGNNLGQSFNRSFVSTISASYTYTDDPYGQIKKGNYLRLLMESGGTTLNFFPSGKIGFISSMFGDSLQFFKFVRFNADYRRYLSIGGSKNASFAYKINTGIAYAYGEGRNLPYEKNFFVGGPSSIRAWRPRTLGPGSAYSFRNLDQPGSILLETSAEYRFKIIRFLGDYNINGAFFVDAGNVWRFQGQNTEGLTGSDFQFDRFYKEIAVGTGFGVRVDLSFFVLRLDWAVKVIDPSQEEGNRWVLFRDKSNFRANTLSDGYSNSLALNFGIGYPF</sequence>
<keyword evidence="4" id="KW-0472">Membrane</keyword>
<comment type="subcellular location">
    <subcellularLocation>
        <location evidence="1">Membrane</location>
    </subcellularLocation>
</comment>
<gene>
    <name evidence="7" type="ORF">LV89_02374</name>
</gene>
<organism evidence="7 8">
    <name type="scientific">Arcicella aurantiaca</name>
    <dbReference type="NCBI Taxonomy" id="591202"/>
    <lineage>
        <taxon>Bacteria</taxon>
        <taxon>Pseudomonadati</taxon>
        <taxon>Bacteroidota</taxon>
        <taxon>Cytophagia</taxon>
        <taxon>Cytophagales</taxon>
        <taxon>Flectobacillaceae</taxon>
        <taxon>Arcicella</taxon>
    </lineage>
</organism>
<keyword evidence="3" id="KW-0732">Signal</keyword>
<dbReference type="EMBL" id="QGGO01000011">
    <property type="protein sequence ID" value="PWK26526.1"/>
    <property type="molecule type" value="Genomic_DNA"/>
</dbReference>
<feature type="domain" description="Bacterial surface antigen (D15)" evidence="6">
    <location>
        <begin position="432"/>
        <end position="828"/>
    </location>
</feature>
<evidence type="ECO:0000256" key="5">
    <source>
        <dbReference type="ARBA" id="ARBA00023237"/>
    </source>
</evidence>
<comment type="caution">
    <text evidence="7">The sequence shown here is derived from an EMBL/GenBank/DDBJ whole genome shotgun (WGS) entry which is preliminary data.</text>
</comment>
<dbReference type="InterPro" id="IPR000184">
    <property type="entry name" value="Bac_surfAg_D15"/>
</dbReference>
<proteinExistence type="predicted"/>
<evidence type="ECO:0000256" key="2">
    <source>
        <dbReference type="ARBA" id="ARBA00022692"/>
    </source>
</evidence>
<dbReference type="PANTHER" id="PTHR12815:SF47">
    <property type="entry name" value="TRANSLOCATION AND ASSEMBLY MODULE SUBUNIT TAMA"/>
    <property type="match status" value="1"/>
</dbReference>
<keyword evidence="2" id="KW-0812">Transmembrane</keyword>
<evidence type="ECO:0000256" key="1">
    <source>
        <dbReference type="ARBA" id="ARBA00004370"/>
    </source>
</evidence>
<dbReference type="PROSITE" id="PS51257">
    <property type="entry name" value="PROKAR_LIPOPROTEIN"/>
    <property type="match status" value="1"/>
</dbReference>
<dbReference type="AlphaFoldDB" id="A0A316E8Y0"/>
<evidence type="ECO:0000256" key="4">
    <source>
        <dbReference type="ARBA" id="ARBA00023136"/>
    </source>
</evidence>
<name>A0A316E8Y0_9BACT</name>
<keyword evidence="5" id="KW-0998">Cell outer membrane</keyword>
<accession>A0A316E8Y0</accession>
<protein>
    <submittedName>
        <fullName evidence="7">Outer membrane protein assembly factor BamA</fullName>
    </submittedName>
</protein>
<dbReference type="RefSeq" id="WP_109743104.1">
    <property type="nucleotide sequence ID" value="NZ_QGGO01000011.1"/>
</dbReference>
<dbReference type="Gene3D" id="2.40.160.50">
    <property type="entry name" value="membrane protein fhac: a member of the omp85/tpsb transporter family"/>
    <property type="match status" value="1"/>
</dbReference>
<dbReference type="PANTHER" id="PTHR12815">
    <property type="entry name" value="SORTING AND ASSEMBLY MACHINERY SAMM50 PROTEIN FAMILY MEMBER"/>
    <property type="match status" value="1"/>
</dbReference>
<dbReference type="Proteomes" id="UP000245489">
    <property type="component" value="Unassembled WGS sequence"/>
</dbReference>
<dbReference type="InterPro" id="IPR039910">
    <property type="entry name" value="D15-like"/>
</dbReference>
<evidence type="ECO:0000313" key="8">
    <source>
        <dbReference type="Proteomes" id="UP000245489"/>
    </source>
</evidence>
<dbReference type="Pfam" id="PF01103">
    <property type="entry name" value="Omp85"/>
    <property type="match status" value="1"/>
</dbReference>
<evidence type="ECO:0000313" key="7">
    <source>
        <dbReference type="EMBL" id="PWK26526.1"/>
    </source>
</evidence>
<reference evidence="7 8" key="1">
    <citation type="submission" date="2018-05" db="EMBL/GenBank/DDBJ databases">
        <title>Genomic Encyclopedia of Archaeal and Bacterial Type Strains, Phase II (KMG-II): from individual species to whole genera.</title>
        <authorList>
            <person name="Goeker M."/>
        </authorList>
    </citation>
    <scope>NUCLEOTIDE SEQUENCE [LARGE SCALE GENOMIC DNA]</scope>
    <source>
        <strain evidence="7 8">DSM 22214</strain>
    </source>
</reference>
<evidence type="ECO:0000259" key="6">
    <source>
        <dbReference type="Pfam" id="PF01103"/>
    </source>
</evidence>
<evidence type="ECO:0000256" key="3">
    <source>
        <dbReference type="ARBA" id="ARBA00022729"/>
    </source>
</evidence>
<dbReference type="OrthoDB" id="9814535at2"/>